<name>A0A5B9PCY3_9BACT</name>
<evidence type="ECO:0008006" key="4">
    <source>
        <dbReference type="Google" id="ProtNLM"/>
    </source>
</evidence>
<evidence type="ECO:0000313" key="2">
    <source>
        <dbReference type="EMBL" id="QEG24154.1"/>
    </source>
</evidence>
<dbReference type="OrthoDB" id="9772097at2"/>
<dbReference type="InterPro" id="IPR008969">
    <property type="entry name" value="CarboxyPept-like_regulatory"/>
</dbReference>
<dbReference type="EMBL" id="CP042912">
    <property type="protein sequence ID" value="QEG24154.1"/>
    <property type="molecule type" value="Genomic_DNA"/>
</dbReference>
<sequence precursor="true">MKLKLTMGVLLAAAVLLPQTLLAQESKSDWGHLSGTVTVDGDVEAPEEEPVGDHADKPVCLVDGKLPVDDNIVVNAENKGLRDVYVLMYLKKKKTDAVHPSYEEKKKEPVVLDNVNCRFVPHAVFVRTGQKLVLKNSDPVGHNCHITTFNNEHNPNLPANSTAEVKFDVEDSRPGNVTCDLHKWMDSIIFIRDNPYVAITDADGKFTIENLPAGEWEFQFWHKKVGYLKTLAISNHEVSKRGVATIKVTAGETTDLGEMKLPSKSFK</sequence>
<feature type="signal peptide" evidence="1">
    <location>
        <begin position="1"/>
        <end position="23"/>
    </location>
</feature>
<organism evidence="2 3">
    <name type="scientific">Mariniblastus fucicola</name>
    <dbReference type="NCBI Taxonomy" id="980251"/>
    <lineage>
        <taxon>Bacteria</taxon>
        <taxon>Pseudomonadati</taxon>
        <taxon>Planctomycetota</taxon>
        <taxon>Planctomycetia</taxon>
        <taxon>Pirellulales</taxon>
        <taxon>Pirellulaceae</taxon>
        <taxon>Mariniblastus</taxon>
    </lineage>
</organism>
<protein>
    <recommendedName>
        <fullName evidence="4">Rhamnogalacturonan lyase domain-containing protein</fullName>
    </recommendedName>
</protein>
<dbReference type="Proteomes" id="UP000322214">
    <property type="component" value="Chromosome"/>
</dbReference>
<keyword evidence="1" id="KW-0732">Signal</keyword>
<keyword evidence="3" id="KW-1185">Reference proteome</keyword>
<reference evidence="2 3" key="1">
    <citation type="submission" date="2019-08" db="EMBL/GenBank/DDBJ databases">
        <title>Deep-cultivation of Planctomycetes and their phenomic and genomic characterization uncovers novel biology.</title>
        <authorList>
            <person name="Wiegand S."/>
            <person name="Jogler M."/>
            <person name="Boedeker C."/>
            <person name="Pinto D."/>
            <person name="Vollmers J."/>
            <person name="Rivas-Marin E."/>
            <person name="Kohn T."/>
            <person name="Peeters S.H."/>
            <person name="Heuer A."/>
            <person name="Rast P."/>
            <person name="Oberbeckmann S."/>
            <person name="Bunk B."/>
            <person name="Jeske O."/>
            <person name="Meyerdierks A."/>
            <person name="Storesund J.E."/>
            <person name="Kallscheuer N."/>
            <person name="Luecker S."/>
            <person name="Lage O.M."/>
            <person name="Pohl T."/>
            <person name="Merkel B.J."/>
            <person name="Hornburger P."/>
            <person name="Mueller R.-W."/>
            <person name="Bruemmer F."/>
            <person name="Labrenz M."/>
            <person name="Spormann A.M."/>
            <person name="Op den Camp H."/>
            <person name="Overmann J."/>
            <person name="Amann R."/>
            <person name="Jetten M.S.M."/>
            <person name="Mascher T."/>
            <person name="Medema M.H."/>
            <person name="Devos D.P."/>
            <person name="Kaster A.-K."/>
            <person name="Ovreas L."/>
            <person name="Rohde M."/>
            <person name="Galperin M.Y."/>
            <person name="Jogler C."/>
        </authorList>
    </citation>
    <scope>NUCLEOTIDE SEQUENCE [LARGE SCALE GENOMIC DNA]</scope>
    <source>
        <strain evidence="2 3">FC18</strain>
    </source>
</reference>
<dbReference type="KEGG" id="mff:MFFC18_40700"/>
<accession>A0A5B9PCY3</accession>
<dbReference type="SUPFAM" id="SSF49503">
    <property type="entry name" value="Cupredoxins"/>
    <property type="match status" value="1"/>
</dbReference>
<dbReference type="RefSeq" id="WP_075083446.1">
    <property type="nucleotide sequence ID" value="NZ_CP042912.1"/>
</dbReference>
<dbReference type="Gene3D" id="2.60.40.420">
    <property type="entry name" value="Cupredoxins - blue copper proteins"/>
    <property type="match status" value="1"/>
</dbReference>
<evidence type="ECO:0000313" key="3">
    <source>
        <dbReference type="Proteomes" id="UP000322214"/>
    </source>
</evidence>
<proteinExistence type="predicted"/>
<dbReference type="STRING" id="980251.GCA_001642875_00646"/>
<dbReference type="InterPro" id="IPR008972">
    <property type="entry name" value="Cupredoxin"/>
</dbReference>
<feature type="chain" id="PRO_5022963996" description="Rhamnogalacturonan lyase domain-containing protein" evidence="1">
    <location>
        <begin position="24"/>
        <end position="267"/>
    </location>
</feature>
<dbReference type="Gene3D" id="2.60.40.1120">
    <property type="entry name" value="Carboxypeptidase-like, regulatory domain"/>
    <property type="match status" value="1"/>
</dbReference>
<evidence type="ECO:0000256" key="1">
    <source>
        <dbReference type="SAM" id="SignalP"/>
    </source>
</evidence>
<dbReference type="AlphaFoldDB" id="A0A5B9PCY3"/>
<gene>
    <name evidence="2" type="ORF">MFFC18_40700</name>
</gene>
<dbReference type="SUPFAM" id="SSF49464">
    <property type="entry name" value="Carboxypeptidase regulatory domain-like"/>
    <property type="match status" value="1"/>
</dbReference>